<comment type="caution">
    <text evidence="3">The sequence shown here is derived from an EMBL/GenBank/DDBJ whole genome shotgun (WGS) entry which is preliminary data.</text>
</comment>
<organism evidence="3 4">
    <name type="scientific">Segetibacter aerophilus</name>
    <dbReference type="NCBI Taxonomy" id="670293"/>
    <lineage>
        <taxon>Bacteria</taxon>
        <taxon>Pseudomonadati</taxon>
        <taxon>Bacteroidota</taxon>
        <taxon>Chitinophagia</taxon>
        <taxon>Chitinophagales</taxon>
        <taxon>Chitinophagaceae</taxon>
        <taxon>Segetibacter</taxon>
    </lineage>
</organism>
<dbReference type="SUPFAM" id="SSF52833">
    <property type="entry name" value="Thioredoxin-like"/>
    <property type="match status" value="1"/>
</dbReference>
<dbReference type="InterPro" id="IPR050553">
    <property type="entry name" value="Thioredoxin_ResA/DsbE_sf"/>
</dbReference>
<dbReference type="PROSITE" id="PS51257">
    <property type="entry name" value="PROKAR_LIPOPROTEIN"/>
    <property type="match status" value="1"/>
</dbReference>
<dbReference type="CDD" id="cd02966">
    <property type="entry name" value="TlpA_like_family"/>
    <property type="match status" value="1"/>
</dbReference>
<reference evidence="3 4" key="1">
    <citation type="submission" date="2019-07" db="EMBL/GenBank/DDBJ databases">
        <title>Whole genome shotgun sequence of Segetibacter aerophilus NBRC 106135.</title>
        <authorList>
            <person name="Hosoyama A."/>
            <person name="Uohara A."/>
            <person name="Ohji S."/>
            <person name="Ichikawa N."/>
        </authorList>
    </citation>
    <scope>NUCLEOTIDE SEQUENCE [LARGE SCALE GENOMIC DNA]</scope>
    <source>
        <strain evidence="3 4">NBRC 106135</strain>
    </source>
</reference>
<dbReference type="GO" id="GO:0016209">
    <property type="term" value="F:antioxidant activity"/>
    <property type="evidence" value="ECO:0007669"/>
    <property type="project" value="InterPro"/>
</dbReference>
<evidence type="ECO:0000256" key="1">
    <source>
        <dbReference type="SAM" id="SignalP"/>
    </source>
</evidence>
<dbReference type="InterPro" id="IPR013766">
    <property type="entry name" value="Thioredoxin_domain"/>
</dbReference>
<protein>
    <recommendedName>
        <fullName evidence="2">Thioredoxin domain-containing protein</fullName>
    </recommendedName>
</protein>
<dbReference type="InterPro" id="IPR036249">
    <property type="entry name" value="Thioredoxin-like_sf"/>
</dbReference>
<dbReference type="GO" id="GO:0016491">
    <property type="term" value="F:oxidoreductase activity"/>
    <property type="evidence" value="ECO:0007669"/>
    <property type="project" value="InterPro"/>
</dbReference>
<dbReference type="AlphaFoldDB" id="A0A512BE58"/>
<proteinExistence type="predicted"/>
<sequence>MNLRSVILLVALQSLFSCNSVHKDDNSNNPKTETIRRFAVKPEDLLKNFTTWYRYDYNNVKLSQDFIALDVDSNVIKKEDFLHRLSTGKYFAIKTMSKDEQPYYNLYTFPNRNVEIEETIKQKAATAIAHYEMEGKELSPYHFTDVKGTTYSNNSTKGKVVVLKCWFIHCVACVKEFPVLNDLVDKYKDSHDIEFISLASDTKLQLNSFLRTREFKYAVVPGQREEYMREQLNVTEYPTHFLIDRTGKIVKVVNSIEDLIPFIEKEVKKNAL</sequence>
<dbReference type="Proteomes" id="UP000321513">
    <property type="component" value="Unassembled WGS sequence"/>
</dbReference>
<dbReference type="Pfam" id="PF00578">
    <property type="entry name" value="AhpC-TSA"/>
    <property type="match status" value="1"/>
</dbReference>
<feature type="domain" description="Thioredoxin" evidence="2">
    <location>
        <begin position="132"/>
        <end position="272"/>
    </location>
</feature>
<gene>
    <name evidence="3" type="ORF">SAE01_27460</name>
</gene>
<dbReference type="PROSITE" id="PS51352">
    <property type="entry name" value="THIOREDOXIN_2"/>
    <property type="match status" value="1"/>
</dbReference>
<dbReference type="PANTHER" id="PTHR42852">
    <property type="entry name" value="THIOL:DISULFIDE INTERCHANGE PROTEIN DSBE"/>
    <property type="match status" value="1"/>
</dbReference>
<feature type="chain" id="PRO_5021951819" description="Thioredoxin domain-containing protein" evidence="1">
    <location>
        <begin position="24"/>
        <end position="272"/>
    </location>
</feature>
<name>A0A512BE58_9BACT</name>
<keyword evidence="4" id="KW-1185">Reference proteome</keyword>
<accession>A0A512BE58</accession>
<evidence type="ECO:0000259" key="2">
    <source>
        <dbReference type="PROSITE" id="PS51352"/>
    </source>
</evidence>
<dbReference type="Gene3D" id="3.40.30.10">
    <property type="entry name" value="Glutaredoxin"/>
    <property type="match status" value="1"/>
</dbReference>
<evidence type="ECO:0000313" key="4">
    <source>
        <dbReference type="Proteomes" id="UP000321513"/>
    </source>
</evidence>
<dbReference type="InterPro" id="IPR000866">
    <property type="entry name" value="AhpC/TSA"/>
</dbReference>
<evidence type="ECO:0000313" key="3">
    <source>
        <dbReference type="EMBL" id="GEO10250.1"/>
    </source>
</evidence>
<keyword evidence="1" id="KW-0732">Signal</keyword>
<feature type="signal peptide" evidence="1">
    <location>
        <begin position="1"/>
        <end position="23"/>
    </location>
</feature>
<dbReference type="EMBL" id="BJYT01000010">
    <property type="protein sequence ID" value="GEO10250.1"/>
    <property type="molecule type" value="Genomic_DNA"/>
</dbReference>
<dbReference type="PANTHER" id="PTHR42852:SF17">
    <property type="entry name" value="THIOREDOXIN-LIKE PROTEIN HI_1115"/>
    <property type="match status" value="1"/>
</dbReference>